<accession>A0A4R0XSD4</accession>
<keyword evidence="3" id="KW-1185">Reference proteome</keyword>
<dbReference type="Gene3D" id="3.40.50.300">
    <property type="entry name" value="P-loop containing nucleotide triphosphate hydrolases"/>
    <property type="match status" value="1"/>
</dbReference>
<evidence type="ECO:0000259" key="1">
    <source>
        <dbReference type="Pfam" id="PF09848"/>
    </source>
</evidence>
<dbReference type="Proteomes" id="UP000294192">
    <property type="component" value="Unassembled WGS sequence"/>
</dbReference>
<feature type="domain" description="Schlafen group 3-like DNA/RNA helicase" evidence="1">
    <location>
        <begin position="253"/>
        <end position="623"/>
    </location>
</feature>
<evidence type="ECO:0000313" key="2">
    <source>
        <dbReference type="EMBL" id="TCG10607.1"/>
    </source>
</evidence>
<organism evidence="2 3">
    <name type="scientific">Mycoplasma marinum</name>
    <dbReference type="NCBI Taxonomy" id="1937190"/>
    <lineage>
        <taxon>Bacteria</taxon>
        <taxon>Bacillati</taxon>
        <taxon>Mycoplasmatota</taxon>
        <taxon>Mollicutes</taxon>
        <taxon>Mycoplasmataceae</taxon>
        <taxon>Mycoplasma</taxon>
    </lineage>
</organism>
<protein>
    <recommendedName>
        <fullName evidence="1">Schlafen group 3-like DNA/RNA helicase domain-containing protein</fullName>
    </recommendedName>
</protein>
<comment type="caution">
    <text evidence="2">The sequence shown here is derived from an EMBL/GenBank/DDBJ whole genome shotgun (WGS) entry which is preliminary data.</text>
</comment>
<dbReference type="OrthoDB" id="3193269at2"/>
<dbReference type="AlphaFoldDB" id="A0A4R0XSD4"/>
<dbReference type="InterPro" id="IPR018647">
    <property type="entry name" value="SLFN_3-like_DNA/RNA_helicase"/>
</dbReference>
<dbReference type="InterPro" id="IPR027417">
    <property type="entry name" value="P-loop_NTPase"/>
</dbReference>
<name>A0A4R0XSD4_9MOLU</name>
<dbReference type="EMBL" id="PSZO01000030">
    <property type="protein sequence ID" value="TCG10607.1"/>
    <property type="molecule type" value="Genomic_DNA"/>
</dbReference>
<dbReference type="Pfam" id="PF09848">
    <property type="entry name" value="SLFN-g3_helicase"/>
    <property type="match status" value="1"/>
</dbReference>
<reference evidence="2 3" key="1">
    <citation type="submission" date="2018-02" db="EMBL/GenBank/DDBJ databases">
        <title>Mycoplasma marinum and Mycoplasma todarodis sp. nov., moderately halophilic and psychrotolerant mycoplasmas isolated from cephalopods.</title>
        <authorList>
            <person name="Viver T."/>
        </authorList>
    </citation>
    <scope>NUCLEOTIDE SEQUENCE [LARGE SCALE GENOMIC DNA]</scope>
    <source>
        <strain evidence="2 3">PE</strain>
    </source>
</reference>
<sequence>MIIYDAYVNDFLKSSKDPNVLVAEIRTNLWNKFGIKVAENEQRSWANSLPSVAKLINKSNKDFRKVLIEFNIPTSKKRIDFIILGKNKEGKPSAWLLELKQWSEVKEEEWNTFRVGRYTDSHPSDQATDYKFRLEHEMGMEGKIDIKSGAYLHNLNDENSPLLKGEYEDILNKSNLYYQQNEEELSRSIEHQTIIKESKEAFELFKTARWMPTKTFKESVQENFESIELVGSQKIIFNKIERFIKSWKQEDKMTFIISGDPGSGKTIIAFKLMNLFVAKLGMKMQMMLPGQEVRKAIKDEHYKAILSQNISGATMWKGYDSVIIDEAHKAIGRDTGIVNYSRNYKNIKFAIVLIDNDQVINRKGITKEEVKEIAIEAGHIVREFNIEESFRNSGERSLLDWIDHTFYNRKTISGDIEYEQSKYINKNQIYKLYSYENAKDFTDSYFAKREDNKSTRITSLWTSGYYVGPADENGRPKATLKIGEIGFPWNPNEEWAKAVKKNNIEDYETYNKNVKKYANDRKLFLTGNPHASYIAYFNHIQGYEFENIFVYIPNVFTYENKQIIFHRERLGKEVLTSQTWSPNSKAKSLRGRDTYELNKGYFLNRIKVMLTRGTKTTHVFAEDPDLNSYLNSKIEN</sequence>
<dbReference type="RefSeq" id="WP_131599554.1">
    <property type="nucleotide sequence ID" value="NZ_PSZO01000030.1"/>
</dbReference>
<gene>
    <name evidence="2" type="ORF">C4B24_04410</name>
</gene>
<dbReference type="SUPFAM" id="SSF52540">
    <property type="entry name" value="P-loop containing nucleoside triphosphate hydrolases"/>
    <property type="match status" value="1"/>
</dbReference>
<proteinExistence type="predicted"/>
<evidence type="ECO:0000313" key="3">
    <source>
        <dbReference type="Proteomes" id="UP000294192"/>
    </source>
</evidence>